<feature type="transmembrane region" description="Helical" evidence="2">
    <location>
        <begin position="1044"/>
        <end position="1062"/>
    </location>
</feature>
<dbReference type="EMBL" id="BPLF01000006">
    <property type="protein sequence ID" value="GIX66391.1"/>
    <property type="molecule type" value="Genomic_DNA"/>
</dbReference>
<name>A0AAV4M1P8_BABCB</name>
<evidence type="ECO:0000256" key="1">
    <source>
        <dbReference type="SAM" id="MobiDB-lite"/>
    </source>
</evidence>
<organism evidence="3 4">
    <name type="scientific">Babesia caballi</name>
    <dbReference type="NCBI Taxonomy" id="5871"/>
    <lineage>
        <taxon>Eukaryota</taxon>
        <taxon>Sar</taxon>
        <taxon>Alveolata</taxon>
        <taxon>Apicomplexa</taxon>
        <taxon>Aconoidasida</taxon>
        <taxon>Piroplasmida</taxon>
        <taxon>Babesiidae</taxon>
        <taxon>Babesia</taxon>
    </lineage>
</organism>
<keyword evidence="2" id="KW-0472">Membrane</keyword>
<evidence type="ECO:0008006" key="5">
    <source>
        <dbReference type="Google" id="ProtNLM"/>
    </source>
</evidence>
<gene>
    <name evidence="3" type="ORF">BcabD6B2_58270</name>
</gene>
<accession>A0AAV4M1P8</accession>
<sequence>MDSHKLGVEIDSRVERIIAIFTVIAPMCGQTHSPGRGWNQTSSREDRELAKAVVGLPDFQEAITAAANKLNESESGGVNVSQALKQLQNDTTLGQIIGKLAEGLATFIGYDKGTIKYDSKGIGLPNDPRERLGDAVLGFLAGFTKELMKHKESLKLNSYEGQLKSGIDLMNSAIGGGVYKFLKALENMKNLNNTSSDVNEVTGALKKFGSLFDGLPSLRSSITLTQLAAEVIKHLDGVLGAVKAQVKSPNNAQIETFNKNLTDLIDVIKKTWKSGPIDLSAIKDKIDAVLKARQSLSGVLGSISGNTGNPGNPGKYLVSAVISGTLQFLQQLKKVHYASYYQGVAAENLNDSKSTDSQKCVKIFLGCLPMVFSALSYLYWGCSHTRWNTIMLGGDNTGRADSLKDFMYSMSYGSSILSRSKTGEGIATKALKKFDDFREGMAAAQQAAHSRGSTSRVVTPGQPPTAKITYPDFLMQVTQHAITKLGESNAGKCALSALYYCAANYFQYLQIKHAKLATKTPSTIRDMLYFLAALPFSLELSGCENYIGTLLSQPIPVAMADSASYYKLTADSIYSNLTTTVCLSATTMLGRFQGPGYVGKDNDPFLHSLYSNAIGLKYLSGPDLFHSFAKYVYAIQFQMSFLLRQCSGRYTDARGWRDCRFGKSINGDSIESHICPTACSNVNHRQDGDHSGTDRSKGSCKHENCGSTNTPSPLQAFLTDKLTGFCVSQPSNPDSPNHLHNHTIASMCHKPMGFANHLRKDSDSKGAHIGATLRFTCANGSSPFRQLCENVLCLSKRTPRTLGEFFGFYWHIVTVKRYNSVLTDIMAYISEMFLQNDDKVEFIAALSAMNGSKQTHISLLWSHSAQADLMSLYYPECSGKNCGPYLLPLVYSAGATFSLNYASSYISWLVYLTDDFHEWMRELLERFDGLKCEGCKHHCNSKHNAHNHGSDQACLCPSITQCADVLPLFYEYGFTILDPSRLNGWKNERGTLKPNMSVKRTCANFHTQLNAVINGPLFSKALSSIDSFLYLFRMYFFYNQSTFWTIYICLILYTFFFLLDTLHIRSHIKFTSHTVPPLALLTLGTPLPVTKLTYITQ</sequence>
<evidence type="ECO:0000313" key="4">
    <source>
        <dbReference type="Proteomes" id="UP001497744"/>
    </source>
</evidence>
<keyword evidence="4" id="KW-1185">Reference proteome</keyword>
<dbReference type="RefSeq" id="XP_067718460.1">
    <property type="nucleotide sequence ID" value="XM_067862359.1"/>
</dbReference>
<keyword evidence="2" id="KW-1133">Transmembrane helix</keyword>
<evidence type="ECO:0000256" key="2">
    <source>
        <dbReference type="SAM" id="Phobius"/>
    </source>
</evidence>
<comment type="caution">
    <text evidence="3">The sequence shown here is derived from an EMBL/GenBank/DDBJ whole genome shotgun (WGS) entry which is preliminary data.</text>
</comment>
<proteinExistence type="predicted"/>
<evidence type="ECO:0000313" key="3">
    <source>
        <dbReference type="EMBL" id="GIX66391.1"/>
    </source>
</evidence>
<dbReference type="Pfam" id="PF12785">
    <property type="entry name" value="VESA1_N"/>
    <property type="match status" value="1"/>
</dbReference>
<protein>
    <recommendedName>
        <fullName evidence="5">C3H1-type domain-containing protein</fullName>
    </recommendedName>
</protein>
<feature type="compositionally biased region" description="Basic and acidic residues" evidence="1">
    <location>
        <begin position="684"/>
        <end position="704"/>
    </location>
</feature>
<dbReference type="Proteomes" id="UP001497744">
    <property type="component" value="Unassembled WGS sequence"/>
</dbReference>
<dbReference type="InterPro" id="IPR024751">
    <property type="entry name" value="VESA1"/>
</dbReference>
<dbReference type="GeneID" id="94197872"/>
<keyword evidence="2" id="KW-0812">Transmembrane</keyword>
<dbReference type="AlphaFoldDB" id="A0AAV4M1P8"/>
<feature type="region of interest" description="Disordered" evidence="1">
    <location>
        <begin position="684"/>
        <end position="709"/>
    </location>
</feature>
<reference evidence="3 4" key="1">
    <citation type="submission" date="2021-06" db="EMBL/GenBank/DDBJ databases">
        <title>Genome sequence of Babesia caballi.</title>
        <authorList>
            <person name="Yamagishi J."/>
            <person name="Kidaka T."/>
            <person name="Ochi A."/>
        </authorList>
    </citation>
    <scope>NUCLEOTIDE SEQUENCE [LARGE SCALE GENOMIC DNA]</scope>
    <source>
        <strain evidence="3">USDA-D6B2</strain>
    </source>
</reference>